<dbReference type="InterPro" id="IPR042450">
    <property type="entry name" value="EEF1E1"/>
</dbReference>
<dbReference type="EMBL" id="JABFTP020000185">
    <property type="protein sequence ID" value="KAL3286798.1"/>
    <property type="molecule type" value="Genomic_DNA"/>
</dbReference>
<dbReference type="AlphaFoldDB" id="A0ABD2P751"/>
<dbReference type="InterPro" id="IPR036282">
    <property type="entry name" value="Glutathione-S-Trfase_C_sf"/>
</dbReference>
<comment type="caution">
    <text evidence="2">The sequence shown here is derived from an EMBL/GenBank/DDBJ whole genome shotgun (WGS) entry which is preliminary data.</text>
</comment>
<dbReference type="InterPro" id="IPR010987">
    <property type="entry name" value="Glutathione-S-Trfase_C-like"/>
</dbReference>
<dbReference type="GO" id="GO:0032991">
    <property type="term" value="C:protein-containing complex"/>
    <property type="evidence" value="ECO:0007669"/>
    <property type="project" value="UniProtKB-ARBA"/>
</dbReference>
<evidence type="ECO:0000313" key="2">
    <source>
        <dbReference type="EMBL" id="KAL3286798.1"/>
    </source>
</evidence>
<dbReference type="PANTHER" id="PTHR44490">
    <property type="entry name" value="EUKARYOTIC TRANSLATION ELONGATION FACTOR 1 EPSILON-1"/>
    <property type="match status" value="1"/>
</dbReference>
<dbReference type="PANTHER" id="PTHR44490:SF1">
    <property type="entry name" value="EUKARYOTIC TRANSLATION ELONGATION FACTOR 1 EPSILON-1"/>
    <property type="match status" value="1"/>
</dbReference>
<dbReference type="Gene3D" id="1.20.1050.10">
    <property type="match status" value="1"/>
</dbReference>
<accession>A0ABD2P751</accession>
<name>A0ABD2P751_9CUCU</name>
<organism evidence="2 3">
    <name type="scientific">Cryptolaemus montrouzieri</name>
    <dbReference type="NCBI Taxonomy" id="559131"/>
    <lineage>
        <taxon>Eukaryota</taxon>
        <taxon>Metazoa</taxon>
        <taxon>Ecdysozoa</taxon>
        <taxon>Arthropoda</taxon>
        <taxon>Hexapoda</taxon>
        <taxon>Insecta</taxon>
        <taxon>Pterygota</taxon>
        <taxon>Neoptera</taxon>
        <taxon>Endopterygota</taxon>
        <taxon>Coleoptera</taxon>
        <taxon>Polyphaga</taxon>
        <taxon>Cucujiformia</taxon>
        <taxon>Coccinelloidea</taxon>
        <taxon>Coccinellidae</taxon>
        <taxon>Scymninae</taxon>
        <taxon>Scymnini</taxon>
        <taxon>Cryptolaemus</taxon>
    </lineage>
</organism>
<feature type="domain" description="GST C-terminal" evidence="1">
    <location>
        <begin position="1"/>
        <end position="91"/>
    </location>
</feature>
<dbReference type="SUPFAM" id="SSF47616">
    <property type="entry name" value="GST C-terminal domain-like"/>
    <property type="match status" value="1"/>
</dbReference>
<dbReference type="InterPro" id="IPR053836">
    <property type="entry name" value="Arc1-like_N"/>
</dbReference>
<dbReference type="Pfam" id="PF21972">
    <property type="entry name" value="Arc1p_N_like"/>
    <property type="match status" value="1"/>
</dbReference>
<reference evidence="2 3" key="1">
    <citation type="journal article" date="2021" name="BMC Biol.">
        <title>Horizontally acquired antibacterial genes associated with adaptive radiation of ladybird beetles.</title>
        <authorList>
            <person name="Li H.S."/>
            <person name="Tang X.F."/>
            <person name="Huang Y.H."/>
            <person name="Xu Z.Y."/>
            <person name="Chen M.L."/>
            <person name="Du X.Y."/>
            <person name="Qiu B.Y."/>
            <person name="Chen P.T."/>
            <person name="Zhang W."/>
            <person name="Slipinski A."/>
            <person name="Escalona H.E."/>
            <person name="Waterhouse R.M."/>
            <person name="Zwick A."/>
            <person name="Pang H."/>
        </authorList>
    </citation>
    <scope>NUCLEOTIDE SEQUENCE [LARGE SCALE GENOMIC DNA]</scope>
    <source>
        <strain evidence="2">SYSU2018</strain>
    </source>
</reference>
<sequence>MVYVIHANSYQNIHLIFNELNEALSLKTYLVSHKLTIADVVLYYLLCNVMAGLTPIEKELYMNISRWFDNIQQIDAIRQSNKLVNFSSNYFLL</sequence>
<dbReference type="PROSITE" id="PS50405">
    <property type="entry name" value="GST_CTER"/>
    <property type="match status" value="1"/>
</dbReference>
<keyword evidence="3" id="KW-1185">Reference proteome</keyword>
<gene>
    <name evidence="2" type="ORF">HHI36_001292</name>
</gene>
<proteinExistence type="predicted"/>
<protein>
    <recommendedName>
        <fullName evidence="1">GST C-terminal domain-containing protein</fullName>
    </recommendedName>
</protein>
<dbReference type="Proteomes" id="UP001516400">
    <property type="component" value="Unassembled WGS sequence"/>
</dbReference>
<evidence type="ECO:0000259" key="1">
    <source>
        <dbReference type="PROSITE" id="PS50405"/>
    </source>
</evidence>
<evidence type="ECO:0000313" key="3">
    <source>
        <dbReference type="Proteomes" id="UP001516400"/>
    </source>
</evidence>